<comment type="similarity">
    <text evidence="2">Belongs to the GTF2H2 family.</text>
</comment>
<reference evidence="14" key="1">
    <citation type="submission" date="2016-06" db="UniProtKB">
        <authorList>
            <consortium name="WormBaseParasite"/>
        </authorList>
    </citation>
    <scope>IDENTIFICATION</scope>
</reference>
<sequence length="346" mass="38076">MMPIKYTGDCDDKDCGKNAAATFVRDYFDQNPISQLGIIVTADRRAERLTELSGNPRCHLSALDALYSRTCSGEPSLQNALLLAESRLKYTPHHSEIIVLVANLTTCDPGDIHQTIQSLASNRIRCSVISLAVEVFIYRVLAQLTQGSFHVILDELHLKTVLKDLVPPPVASAETDATLIRMGFPHSETFDLDRFSTKRCICHLNTLSSGTDTARGISTHPQYACPRCRAAYCELPIECTVCGLTLVAAPHLARAYHHLFPLDNFETVQPNQSSDSQHDAANSKTASAEDTWCTGCAVRLPKSLPVSCIVHSISCSAEPITGRMFSLFNEPKPSVWVVTVTLYRRS</sequence>
<name>A0A183AQ66_9TREM</name>
<dbReference type="Pfam" id="PF04056">
    <property type="entry name" value="Ssl1"/>
    <property type="match status" value="1"/>
</dbReference>
<evidence type="ECO:0000313" key="13">
    <source>
        <dbReference type="Proteomes" id="UP000272942"/>
    </source>
</evidence>
<keyword evidence="9" id="KW-0234">DNA repair</keyword>
<dbReference type="AlphaFoldDB" id="A0A183AQ66"/>
<gene>
    <name evidence="12" type="ORF">ECPE_LOCUS9101</name>
</gene>
<dbReference type="Proteomes" id="UP000272942">
    <property type="component" value="Unassembled WGS sequence"/>
</dbReference>
<dbReference type="GO" id="GO:0006357">
    <property type="term" value="P:regulation of transcription by RNA polymerase II"/>
    <property type="evidence" value="ECO:0007669"/>
    <property type="project" value="TreeGrafter"/>
</dbReference>
<evidence type="ECO:0000256" key="7">
    <source>
        <dbReference type="ARBA" id="ARBA00023015"/>
    </source>
</evidence>
<keyword evidence="10" id="KW-0539">Nucleus</keyword>
<evidence type="ECO:0000256" key="3">
    <source>
        <dbReference type="ARBA" id="ARBA00022723"/>
    </source>
</evidence>
<keyword evidence="5" id="KW-0863">Zinc-finger</keyword>
<keyword evidence="4" id="KW-0227">DNA damage</keyword>
<proteinExistence type="inferred from homology"/>
<dbReference type="EMBL" id="UZAN01046918">
    <property type="protein sequence ID" value="VDP84779.1"/>
    <property type="molecule type" value="Genomic_DNA"/>
</dbReference>
<protein>
    <submittedName>
        <fullName evidence="14">Ssl1 domain-containing protein</fullName>
    </submittedName>
</protein>
<evidence type="ECO:0000313" key="14">
    <source>
        <dbReference type="WBParaSite" id="ECPE_0000912901-mRNA-1"/>
    </source>
</evidence>
<dbReference type="GO" id="GO:0008270">
    <property type="term" value="F:zinc ion binding"/>
    <property type="evidence" value="ECO:0007669"/>
    <property type="project" value="UniProtKB-KW"/>
</dbReference>
<evidence type="ECO:0000256" key="6">
    <source>
        <dbReference type="ARBA" id="ARBA00022833"/>
    </source>
</evidence>
<evidence type="ECO:0000256" key="1">
    <source>
        <dbReference type="ARBA" id="ARBA00004123"/>
    </source>
</evidence>
<dbReference type="WBParaSite" id="ECPE_0000912901-mRNA-1">
    <property type="protein sequence ID" value="ECPE_0000912901-mRNA-1"/>
    <property type="gene ID" value="ECPE_0000912901"/>
</dbReference>
<dbReference type="FunFam" id="3.40.50.410:FF:000015">
    <property type="entry name" value="General transcription factor IIH subunit 2"/>
    <property type="match status" value="1"/>
</dbReference>
<comment type="subcellular location">
    <subcellularLocation>
        <location evidence="1">Nucleus</location>
    </subcellularLocation>
</comment>
<dbReference type="PANTHER" id="PTHR12695:SF2">
    <property type="entry name" value="GENERAL TRANSCRIPTION FACTOR IIH SUBUNIT 2-RELATED"/>
    <property type="match status" value="1"/>
</dbReference>
<dbReference type="GO" id="GO:0006289">
    <property type="term" value="P:nucleotide-excision repair"/>
    <property type="evidence" value="ECO:0007669"/>
    <property type="project" value="InterPro"/>
</dbReference>
<dbReference type="InterPro" id="IPR036465">
    <property type="entry name" value="vWFA_dom_sf"/>
</dbReference>
<evidence type="ECO:0000256" key="8">
    <source>
        <dbReference type="ARBA" id="ARBA00023163"/>
    </source>
</evidence>
<keyword evidence="6" id="KW-0862">Zinc</keyword>
<dbReference type="GO" id="GO:0006351">
    <property type="term" value="P:DNA-templated transcription"/>
    <property type="evidence" value="ECO:0007669"/>
    <property type="project" value="InterPro"/>
</dbReference>
<dbReference type="SUPFAM" id="SSF53300">
    <property type="entry name" value="vWA-like"/>
    <property type="match status" value="1"/>
</dbReference>
<keyword evidence="7" id="KW-0805">Transcription regulation</keyword>
<accession>A0A183AQ66</accession>
<dbReference type="InterPro" id="IPR012170">
    <property type="entry name" value="TFIIH_SSL1/p44"/>
</dbReference>
<evidence type="ECO:0000259" key="11">
    <source>
        <dbReference type="Pfam" id="PF04056"/>
    </source>
</evidence>
<dbReference type="GO" id="GO:0000439">
    <property type="term" value="C:transcription factor TFIIH core complex"/>
    <property type="evidence" value="ECO:0007669"/>
    <property type="project" value="InterPro"/>
</dbReference>
<dbReference type="NCBIfam" id="TIGR00622">
    <property type="entry name" value="ssl1"/>
    <property type="match status" value="1"/>
</dbReference>
<evidence type="ECO:0000256" key="2">
    <source>
        <dbReference type="ARBA" id="ARBA00006092"/>
    </source>
</evidence>
<dbReference type="Gene3D" id="3.40.50.410">
    <property type="entry name" value="von Willebrand factor, type A domain"/>
    <property type="match status" value="1"/>
</dbReference>
<dbReference type="OrthoDB" id="284275at2759"/>
<keyword evidence="8" id="KW-0804">Transcription</keyword>
<dbReference type="InterPro" id="IPR007198">
    <property type="entry name" value="Ssl1-like"/>
</dbReference>
<evidence type="ECO:0000256" key="5">
    <source>
        <dbReference type="ARBA" id="ARBA00022771"/>
    </source>
</evidence>
<evidence type="ECO:0000256" key="9">
    <source>
        <dbReference type="ARBA" id="ARBA00023204"/>
    </source>
</evidence>
<evidence type="ECO:0000256" key="4">
    <source>
        <dbReference type="ARBA" id="ARBA00022763"/>
    </source>
</evidence>
<dbReference type="GO" id="GO:0005675">
    <property type="term" value="C:transcription factor TFIIH holo complex"/>
    <property type="evidence" value="ECO:0007669"/>
    <property type="project" value="TreeGrafter"/>
</dbReference>
<dbReference type="PANTHER" id="PTHR12695">
    <property type="entry name" value="GENERAL TRANSCRIPTION FACTOR IIH SUBUNIT 2"/>
    <property type="match status" value="1"/>
</dbReference>
<organism evidence="14">
    <name type="scientific">Echinostoma caproni</name>
    <dbReference type="NCBI Taxonomy" id="27848"/>
    <lineage>
        <taxon>Eukaryota</taxon>
        <taxon>Metazoa</taxon>
        <taxon>Spiralia</taxon>
        <taxon>Lophotrochozoa</taxon>
        <taxon>Platyhelminthes</taxon>
        <taxon>Trematoda</taxon>
        <taxon>Digenea</taxon>
        <taxon>Plagiorchiida</taxon>
        <taxon>Echinostomata</taxon>
        <taxon>Echinostomatoidea</taxon>
        <taxon>Echinostomatidae</taxon>
        <taxon>Echinostoma</taxon>
    </lineage>
</organism>
<evidence type="ECO:0000313" key="12">
    <source>
        <dbReference type="EMBL" id="VDP84779.1"/>
    </source>
</evidence>
<keyword evidence="3" id="KW-0479">Metal-binding</keyword>
<reference evidence="12 13" key="2">
    <citation type="submission" date="2018-11" db="EMBL/GenBank/DDBJ databases">
        <authorList>
            <consortium name="Pathogen Informatics"/>
        </authorList>
    </citation>
    <scope>NUCLEOTIDE SEQUENCE [LARGE SCALE GENOMIC DNA]</scope>
    <source>
        <strain evidence="12 13">Egypt</strain>
    </source>
</reference>
<keyword evidence="13" id="KW-1185">Reference proteome</keyword>
<evidence type="ECO:0000256" key="10">
    <source>
        <dbReference type="ARBA" id="ARBA00023242"/>
    </source>
</evidence>
<feature type="domain" description="Ssl1-like" evidence="11">
    <location>
        <begin position="18"/>
        <end position="185"/>
    </location>
</feature>